<dbReference type="Proteomes" id="UP000276133">
    <property type="component" value="Unassembled WGS sequence"/>
</dbReference>
<dbReference type="EMBL" id="REGN01008039">
    <property type="protein sequence ID" value="RNA04571.1"/>
    <property type="molecule type" value="Genomic_DNA"/>
</dbReference>
<sequence length="96" mass="11234">MTLLFLTYLYLKNNNDDFEKAIIVLDLLEPFNKIANVLQTHTTDFRTLSGDSYNSCSQLHPIFIELMAHLDTKLKEKKYSSLKLTIESMKLKIEDY</sequence>
<organism evidence="1 2">
    <name type="scientific">Brachionus plicatilis</name>
    <name type="common">Marine rotifer</name>
    <name type="synonym">Brachionus muelleri</name>
    <dbReference type="NCBI Taxonomy" id="10195"/>
    <lineage>
        <taxon>Eukaryota</taxon>
        <taxon>Metazoa</taxon>
        <taxon>Spiralia</taxon>
        <taxon>Gnathifera</taxon>
        <taxon>Rotifera</taxon>
        <taxon>Eurotatoria</taxon>
        <taxon>Monogononta</taxon>
        <taxon>Pseudotrocha</taxon>
        <taxon>Ploima</taxon>
        <taxon>Brachionidae</taxon>
        <taxon>Brachionus</taxon>
    </lineage>
</organism>
<protein>
    <submittedName>
        <fullName evidence="1">Uncharacterized protein</fullName>
    </submittedName>
</protein>
<evidence type="ECO:0000313" key="1">
    <source>
        <dbReference type="EMBL" id="RNA04571.1"/>
    </source>
</evidence>
<proteinExistence type="predicted"/>
<gene>
    <name evidence="1" type="ORF">BpHYR1_035291</name>
</gene>
<evidence type="ECO:0000313" key="2">
    <source>
        <dbReference type="Proteomes" id="UP000276133"/>
    </source>
</evidence>
<dbReference type="AlphaFoldDB" id="A0A3M7Q0N6"/>
<name>A0A3M7Q0N6_BRAPC</name>
<reference evidence="1 2" key="1">
    <citation type="journal article" date="2018" name="Sci. Rep.">
        <title>Genomic signatures of local adaptation to the degree of environmental predictability in rotifers.</title>
        <authorList>
            <person name="Franch-Gras L."/>
            <person name="Hahn C."/>
            <person name="Garcia-Roger E.M."/>
            <person name="Carmona M.J."/>
            <person name="Serra M."/>
            <person name="Gomez A."/>
        </authorList>
    </citation>
    <scope>NUCLEOTIDE SEQUENCE [LARGE SCALE GENOMIC DNA]</scope>
    <source>
        <strain evidence="1">HYR1</strain>
    </source>
</reference>
<accession>A0A3M7Q0N6</accession>
<keyword evidence="2" id="KW-1185">Reference proteome</keyword>
<comment type="caution">
    <text evidence="1">The sequence shown here is derived from an EMBL/GenBank/DDBJ whole genome shotgun (WGS) entry which is preliminary data.</text>
</comment>